<sequence>MATRRSERLPHTTIAGLYGHYAHPPLEGVIPLKSGLTPVTSNPNHTIEERRFADNVRWLQRQSNANFTSAELECLDALAPLYRAFEEDIAIDDRAGIAVHPVLRREKWNPPMPKHLAEFPLGEHRDGYWNAYTNDVVWKALLPSIRMASLFDALFAAEWTDIPESEVPEDSMEKGYQRFFTRDGTKYASETGRKNVRDKILEYSKHIFFRVTSSYVDAANGVEQYRVEDETTGASTVTDLALDISVVQMALERIEPLLPGNVEKLNVAERAQMQVDATITIIHELAHALYHRDYIVNFPEYGPKELYFQQEVISELGHSIFGGVKQSLRLGKEEGALFSLLNMGSKGRFALFVKKYGAETLEYTKVVGTEYRVNKKGERPPEQRLPWVEFKGIPRNKRYSGLGMDRLEDSQPLHKRRRVQNITMKARGLRRPPPSEEVGTQVETLFQSIEPGDHDLPLCARFEEISTYLIENRRQLALHTMCFLMPEHLLRDYILRLGGLEISAQEWRAYLLNCEAMPYLFRFKPEGRKWGETSTYRGSIQLHASSWPQTDLTPLKLQRKNAEIGNITDFVLTLNQLRMSRNSTKSSDPMWLLPVFWDFSAQDFLAAYNADVKKGGIPTSSRKMTLMSQKQLEDIVWHLASTSSFLTWAPNGIIRRLPLTDPEYQELLRELSTIDNIIFPKGRHLIDWDGGHESLVEWDNLEMETNYEVLLQDNGIHFANGHKYTYDEYFDAEEMEEIRTEMENEEGEKESMAYMLQINEYIEEHPGVGAQETFKQAFWPTWSANNPDGKEEDALAEFMGGFWDDENAEVKPLNLEDLADLVNEDSCPNQ</sequence>
<dbReference type="EMBL" id="VIGI01000001">
    <property type="protein sequence ID" value="KAB8304212.1"/>
    <property type="molecule type" value="Genomic_DNA"/>
</dbReference>
<reference evidence="1 2" key="1">
    <citation type="submission" date="2019-06" db="EMBL/GenBank/DDBJ databases">
        <title>Genome Sequence of the Brown Rot Fungal Pathogen Monilinia laxa.</title>
        <authorList>
            <person name="De Miccolis Angelini R.M."/>
            <person name="Landi L."/>
            <person name="Abate D."/>
            <person name="Pollastro S."/>
            <person name="Romanazzi G."/>
            <person name="Faretra F."/>
        </authorList>
    </citation>
    <scope>NUCLEOTIDE SEQUENCE [LARGE SCALE GENOMIC DNA]</scope>
    <source>
        <strain evidence="1 2">Mlax316</strain>
    </source>
</reference>
<proteinExistence type="predicted"/>
<dbReference type="Proteomes" id="UP000326757">
    <property type="component" value="Unassembled WGS sequence"/>
</dbReference>
<name>A0A5N6KKI3_MONLA</name>
<evidence type="ECO:0000313" key="2">
    <source>
        <dbReference type="Proteomes" id="UP000326757"/>
    </source>
</evidence>
<dbReference type="AlphaFoldDB" id="A0A5N6KKI3"/>
<protein>
    <submittedName>
        <fullName evidence="1">Uncharacterized protein</fullName>
    </submittedName>
</protein>
<dbReference type="OrthoDB" id="10254945at2759"/>
<gene>
    <name evidence="1" type="ORF">EYC80_003630</name>
</gene>
<comment type="caution">
    <text evidence="1">The sequence shown here is derived from an EMBL/GenBank/DDBJ whole genome shotgun (WGS) entry which is preliminary data.</text>
</comment>
<evidence type="ECO:0000313" key="1">
    <source>
        <dbReference type="EMBL" id="KAB8304212.1"/>
    </source>
</evidence>
<keyword evidence="2" id="KW-1185">Reference proteome</keyword>
<accession>A0A5N6KKI3</accession>
<organism evidence="1 2">
    <name type="scientific">Monilinia laxa</name>
    <name type="common">Brown rot fungus</name>
    <name type="synonym">Sclerotinia laxa</name>
    <dbReference type="NCBI Taxonomy" id="61186"/>
    <lineage>
        <taxon>Eukaryota</taxon>
        <taxon>Fungi</taxon>
        <taxon>Dikarya</taxon>
        <taxon>Ascomycota</taxon>
        <taxon>Pezizomycotina</taxon>
        <taxon>Leotiomycetes</taxon>
        <taxon>Helotiales</taxon>
        <taxon>Sclerotiniaceae</taxon>
        <taxon>Monilinia</taxon>
    </lineage>
</organism>